<comment type="caution">
    <text evidence="2">The sequence shown here is derived from an EMBL/GenBank/DDBJ whole genome shotgun (WGS) entry which is preliminary data.</text>
</comment>
<dbReference type="Proteomes" id="UP000474159">
    <property type="component" value="Unassembled WGS sequence"/>
</dbReference>
<dbReference type="AlphaFoldDB" id="A0A6L3T204"/>
<evidence type="ECO:0000313" key="3">
    <source>
        <dbReference type="Proteomes" id="UP000474159"/>
    </source>
</evidence>
<sequence>MRRAILILGLSLTLCLPASARPKVASGSPPADQTDSILVQRRNMEQRSQDAEKAQQARNQIFDAKVKRATGSICSGC</sequence>
<reference evidence="2 3" key="1">
    <citation type="submission" date="2019-09" db="EMBL/GenBank/DDBJ databases">
        <title>YIM 48816 draft genome.</title>
        <authorList>
            <person name="Jiang L."/>
        </authorList>
    </citation>
    <scope>NUCLEOTIDE SEQUENCE [LARGE SCALE GENOMIC DNA]</scope>
    <source>
        <strain evidence="2 3">YIM 48816</strain>
    </source>
</reference>
<keyword evidence="3" id="KW-1185">Reference proteome</keyword>
<gene>
    <name evidence="2" type="ORF">F6X53_20715</name>
</gene>
<feature type="signal peptide" evidence="1">
    <location>
        <begin position="1"/>
        <end position="20"/>
    </location>
</feature>
<organism evidence="2 3">
    <name type="scientific">Methylobacterium soli</name>
    <dbReference type="NCBI Taxonomy" id="553447"/>
    <lineage>
        <taxon>Bacteria</taxon>
        <taxon>Pseudomonadati</taxon>
        <taxon>Pseudomonadota</taxon>
        <taxon>Alphaproteobacteria</taxon>
        <taxon>Hyphomicrobiales</taxon>
        <taxon>Methylobacteriaceae</taxon>
        <taxon>Methylobacterium</taxon>
    </lineage>
</organism>
<dbReference type="RefSeq" id="WP_151002137.1">
    <property type="nucleotide sequence ID" value="NZ_BPQY01000402.1"/>
</dbReference>
<proteinExistence type="predicted"/>
<feature type="chain" id="PRO_5026699738" evidence="1">
    <location>
        <begin position="21"/>
        <end position="77"/>
    </location>
</feature>
<dbReference type="EMBL" id="VZZK01000024">
    <property type="protein sequence ID" value="KAB1077096.1"/>
    <property type="molecule type" value="Genomic_DNA"/>
</dbReference>
<evidence type="ECO:0000256" key="1">
    <source>
        <dbReference type="SAM" id="SignalP"/>
    </source>
</evidence>
<name>A0A6L3T204_9HYPH</name>
<evidence type="ECO:0000313" key="2">
    <source>
        <dbReference type="EMBL" id="KAB1077096.1"/>
    </source>
</evidence>
<protein>
    <submittedName>
        <fullName evidence="2">Uncharacterized protein</fullName>
    </submittedName>
</protein>
<accession>A0A6L3T204</accession>
<keyword evidence="1" id="KW-0732">Signal</keyword>